<evidence type="ECO:0000256" key="1">
    <source>
        <dbReference type="SAM" id="MobiDB-lite"/>
    </source>
</evidence>
<dbReference type="EMBL" id="BAAATM010000003">
    <property type="protein sequence ID" value="GAA2521505.1"/>
    <property type="molecule type" value="Genomic_DNA"/>
</dbReference>
<gene>
    <name evidence="3" type="ORF">GCM10010423_12780</name>
</gene>
<feature type="region of interest" description="Disordered" evidence="1">
    <location>
        <begin position="97"/>
        <end position="141"/>
    </location>
</feature>
<comment type="caution">
    <text evidence="3">The sequence shown here is derived from an EMBL/GenBank/DDBJ whole genome shotgun (WGS) entry which is preliminary data.</text>
</comment>
<feature type="compositionally biased region" description="Low complexity" evidence="1">
    <location>
        <begin position="109"/>
        <end position="125"/>
    </location>
</feature>
<keyword evidence="4" id="KW-1185">Reference proteome</keyword>
<dbReference type="Proteomes" id="UP001501095">
    <property type="component" value="Unassembled WGS sequence"/>
</dbReference>
<protein>
    <submittedName>
        <fullName evidence="3">Uncharacterized protein</fullName>
    </submittedName>
</protein>
<accession>A0ABN3NIP6</accession>
<feature type="transmembrane region" description="Helical" evidence="2">
    <location>
        <begin position="12"/>
        <end position="31"/>
    </location>
</feature>
<keyword evidence="2" id="KW-0812">Transmembrane</keyword>
<name>A0ABN3NIP6_9ACTN</name>
<evidence type="ECO:0000313" key="3">
    <source>
        <dbReference type="EMBL" id="GAA2521505.1"/>
    </source>
</evidence>
<evidence type="ECO:0000313" key="4">
    <source>
        <dbReference type="Proteomes" id="UP001501095"/>
    </source>
</evidence>
<reference evidence="3 4" key="1">
    <citation type="journal article" date="2019" name="Int. J. Syst. Evol. Microbiol.">
        <title>The Global Catalogue of Microorganisms (GCM) 10K type strain sequencing project: providing services to taxonomists for standard genome sequencing and annotation.</title>
        <authorList>
            <consortium name="The Broad Institute Genomics Platform"/>
            <consortium name="The Broad Institute Genome Sequencing Center for Infectious Disease"/>
            <person name="Wu L."/>
            <person name="Ma J."/>
        </authorList>
    </citation>
    <scope>NUCLEOTIDE SEQUENCE [LARGE SCALE GENOMIC DNA]</scope>
    <source>
        <strain evidence="3 4">JCM 6924</strain>
    </source>
</reference>
<feature type="transmembrane region" description="Helical" evidence="2">
    <location>
        <begin position="37"/>
        <end position="56"/>
    </location>
</feature>
<proteinExistence type="predicted"/>
<sequence>MRYSTNTPCASRFSSPLILGLIALALILLPGEPSTGRMLIGVAVQLLITLVGSFVITPPHRPLKGPGMTAPVWWPEVVAAAERRRPVTGLLLAHATYPPSTTAGCVSRSPGPTSSPPGTTAGPWPHSTAPSHSSDGPCPSR</sequence>
<organism evidence="3 4">
    <name type="scientific">Streptomyces levis</name>
    <dbReference type="NCBI Taxonomy" id="285566"/>
    <lineage>
        <taxon>Bacteria</taxon>
        <taxon>Bacillati</taxon>
        <taxon>Actinomycetota</taxon>
        <taxon>Actinomycetes</taxon>
        <taxon>Kitasatosporales</taxon>
        <taxon>Streptomycetaceae</taxon>
        <taxon>Streptomyces</taxon>
    </lineage>
</organism>
<keyword evidence="2" id="KW-1133">Transmembrane helix</keyword>
<keyword evidence="2" id="KW-0472">Membrane</keyword>
<evidence type="ECO:0000256" key="2">
    <source>
        <dbReference type="SAM" id="Phobius"/>
    </source>
</evidence>